<evidence type="ECO:0000256" key="1">
    <source>
        <dbReference type="ARBA" id="ARBA00006817"/>
    </source>
</evidence>
<dbReference type="Proteomes" id="UP000235653">
    <property type="component" value="Unassembled WGS sequence"/>
</dbReference>
<comment type="similarity">
    <text evidence="1">Belongs to the AHA1 family.</text>
</comment>
<protein>
    <submittedName>
        <fullName evidence="3">ATPase</fullName>
    </submittedName>
</protein>
<evidence type="ECO:0000259" key="2">
    <source>
        <dbReference type="Pfam" id="PF08327"/>
    </source>
</evidence>
<keyword evidence="4" id="KW-1185">Reference proteome</keyword>
<feature type="domain" description="Activator of Hsp90 ATPase homologue 1/2-like C-terminal" evidence="2">
    <location>
        <begin position="22"/>
        <end position="155"/>
    </location>
</feature>
<dbReference type="RefSeq" id="WP_102331113.1">
    <property type="nucleotide sequence ID" value="NZ_CP058566.2"/>
</dbReference>
<dbReference type="Gene3D" id="3.30.530.20">
    <property type="match status" value="1"/>
</dbReference>
<dbReference type="AlphaFoldDB" id="A0A2P5P6Z0"/>
<accession>A0A2P5P6Z0</accession>
<dbReference type="Pfam" id="PF08327">
    <property type="entry name" value="AHSA1"/>
    <property type="match status" value="1"/>
</dbReference>
<dbReference type="EMBL" id="JQAN02000010">
    <property type="protein sequence ID" value="PPD58045.1"/>
    <property type="molecule type" value="Genomic_DNA"/>
</dbReference>
<organism evidence="3 4">
    <name type="scientific">Dehalogenimonas etheniformans</name>
    <dbReference type="NCBI Taxonomy" id="1536648"/>
    <lineage>
        <taxon>Bacteria</taxon>
        <taxon>Bacillati</taxon>
        <taxon>Chloroflexota</taxon>
        <taxon>Dehalococcoidia</taxon>
        <taxon>Dehalococcoidales</taxon>
        <taxon>Dehalococcoidaceae</taxon>
        <taxon>Dehalogenimonas</taxon>
    </lineage>
</organism>
<comment type="caution">
    <text evidence="3">The sequence shown here is derived from an EMBL/GenBank/DDBJ whole genome shotgun (WGS) entry which is preliminary data.</text>
</comment>
<proteinExistence type="inferred from homology"/>
<dbReference type="InterPro" id="IPR023393">
    <property type="entry name" value="START-like_dom_sf"/>
</dbReference>
<dbReference type="SUPFAM" id="SSF55961">
    <property type="entry name" value="Bet v1-like"/>
    <property type="match status" value="1"/>
</dbReference>
<dbReference type="OrthoDB" id="118413at2"/>
<sequence>MATTNITADHGKQEVIVEREFDYPRELVFRCSVHPELMVQWMGPRDMEMTFTYLEAKPGGSYRFTHINPNGEEFGFHGVYHEVKTPQLIIDTFEFEDMAGHVSLVTTKFEELPDGRSRVTEQTVFQSVADRDGMLQSGMREGVIESYERLDGILEKLVKEEELRETRRDHI</sequence>
<dbReference type="InterPro" id="IPR013538">
    <property type="entry name" value="ASHA1/2-like_C"/>
</dbReference>
<name>A0A2P5P6Z0_9CHLR</name>
<gene>
    <name evidence="3" type="ORF">JP09_007070</name>
</gene>
<evidence type="ECO:0000313" key="4">
    <source>
        <dbReference type="Proteomes" id="UP000235653"/>
    </source>
</evidence>
<evidence type="ECO:0000313" key="3">
    <source>
        <dbReference type="EMBL" id="PPD58045.1"/>
    </source>
</evidence>
<dbReference type="CDD" id="cd07826">
    <property type="entry name" value="SRPBCC_CalC_Aha1-like_9"/>
    <property type="match status" value="1"/>
</dbReference>
<reference evidence="3 4" key="1">
    <citation type="journal article" date="2017" name="ISME J.">
        <title>Grape pomace compost harbors organohalide-respiring Dehalogenimonas species with novel reductive dehalogenase genes.</title>
        <authorList>
            <person name="Yang Y."/>
            <person name="Higgins S.A."/>
            <person name="Yan J."/>
            <person name="Simsir B."/>
            <person name="Chourey K."/>
            <person name="Iyer R."/>
            <person name="Hettich R.L."/>
            <person name="Baldwin B."/>
            <person name="Ogles D.M."/>
            <person name="Loffler F.E."/>
        </authorList>
    </citation>
    <scope>NUCLEOTIDE SEQUENCE [LARGE SCALE GENOMIC DNA]</scope>
    <source>
        <strain evidence="3 4">GP</strain>
    </source>
</reference>